<evidence type="ECO:0000256" key="5">
    <source>
        <dbReference type="PIRSR" id="PIRSR000097-2"/>
    </source>
</evidence>
<sequence>MGYVSAVTAQRLKFGGYHMQTKTLSNGVTIPMLGFGTYQIRNSDVSEAIKGAMAAGYRHYDCAHIYGNEAAIGEAFQASGVKREDLFITSKVWNADQGYDKTLAAFEQTAKDLQTDYLDLYLIHWPNEKNFDLTLDTWRALETLYKQKKVRAIGVSNFSEDQLNQVFDMAEVRPMVNQIERHPYKVQAELGQFDIDHDIVNEGYSPIGHGHMILEDPKINQIAQAHGKTPAQVVLRWQIDTGFVIFPKSSKVARVQENFDIFDFELSADEIKTINALDQDKHLNYD</sequence>
<accession>A0A0R1K9J2</accession>
<feature type="domain" description="NADP-dependent oxidoreductase" evidence="7">
    <location>
        <begin position="33"/>
        <end position="278"/>
    </location>
</feature>
<dbReference type="PROSITE" id="PS00062">
    <property type="entry name" value="ALDOKETO_REDUCTASE_2"/>
    <property type="match status" value="1"/>
</dbReference>
<keyword evidence="3" id="KW-0560">Oxidoreductase</keyword>
<dbReference type="InterPro" id="IPR036812">
    <property type="entry name" value="NAD(P)_OxRdtase_dom_sf"/>
</dbReference>
<evidence type="ECO:0000256" key="6">
    <source>
        <dbReference type="PIRSR" id="PIRSR000097-3"/>
    </source>
</evidence>
<dbReference type="STRING" id="1423773.FD30_GL001343"/>
<dbReference type="Proteomes" id="UP000051162">
    <property type="component" value="Unassembled WGS sequence"/>
</dbReference>
<proteinExistence type="inferred from homology"/>
<gene>
    <name evidence="8" type="ORF">FD30_GL001343</name>
</gene>
<keyword evidence="9" id="KW-1185">Reference proteome</keyword>
<feature type="binding site" evidence="5">
    <location>
        <position position="124"/>
    </location>
    <ligand>
        <name>substrate</name>
    </ligand>
</feature>
<keyword evidence="2" id="KW-0521">NADP</keyword>
<dbReference type="Gene3D" id="3.20.20.100">
    <property type="entry name" value="NADP-dependent oxidoreductase domain"/>
    <property type="match status" value="1"/>
</dbReference>
<evidence type="ECO:0000256" key="2">
    <source>
        <dbReference type="ARBA" id="ARBA00022857"/>
    </source>
</evidence>
<dbReference type="PATRIC" id="fig|1423773.3.peg.1377"/>
<dbReference type="InterPro" id="IPR020471">
    <property type="entry name" value="AKR"/>
</dbReference>
<dbReference type="PRINTS" id="PR00069">
    <property type="entry name" value="ALDKETRDTASE"/>
</dbReference>
<dbReference type="CDD" id="cd19071">
    <property type="entry name" value="AKR_AKR1-5-like"/>
    <property type="match status" value="1"/>
</dbReference>
<dbReference type="FunFam" id="3.20.20.100:FF:000015">
    <property type="entry name" value="Oxidoreductase, aldo/keto reductase family"/>
    <property type="match status" value="1"/>
</dbReference>
<dbReference type="InterPro" id="IPR018170">
    <property type="entry name" value="Aldo/ket_reductase_CS"/>
</dbReference>
<name>A0A0R1K9J2_9LACO</name>
<feature type="active site" description="Proton donor" evidence="4">
    <location>
        <position position="66"/>
    </location>
</feature>
<dbReference type="PIRSF" id="PIRSF000097">
    <property type="entry name" value="AKR"/>
    <property type="match status" value="1"/>
</dbReference>
<reference evidence="8 9" key="1">
    <citation type="journal article" date="2015" name="Genome Announc.">
        <title>Expanding the biotechnology potential of lactobacilli through comparative genomics of 213 strains and associated genera.</title>
        <authorList>
            <person name="Sun Z."/>
            <person name="Harris H.M."/>
            <person name="McCann A."/>
            <person name="Guo C."/>
            <person name="Argimon S."/>
            <person name="Zhang W."/>
            <person name="Yang X."/>
            <person name="Jeffery I.B."/>
            <person name="Cooney J.C."/>
            <person name="Kagawa T.F."/>
            <person name="Liu W."/>
            <person name="Song Y."/>
            <person name="Salvetti E."/>
            <person name="Wrobel A."/>
            <person name="Rasinkangas P."/>
            <person name="Parkhill J."/>
            <person name="Rea M.C."/>
            <person name="O'Sullivan O."/>
            <person name="Ritari J."/>
            <person name="Douillard F.P."/>
            <person name="Paul Ross R."/>
            <person name="Yang R."/>
            <person name="Briner A.E."/>
            <person name="Felis G.E."/>
            <person name="de Vos W.M."/>
            <person name="Barrangou R."/>
            <person name="Klaenhammer T.R."/>
            <person name="Caufield P.W."/>
            <person name="Cui Y."/>
            <person name="Zhang H."/>
            <person name="O'Toole P.W."/>
        </authorList>
    </citation>
    <scope>NUCLEOTIDE SEQUENCE [LARGE SCALE GENOMIC DNA]</scope>
    <source>
        <strain evidence="8 9">DSM 19117</strain>
    </source>
</reference>
<protein>
    <submittedName>
        <fullName evidence="8">Aldo keto reductase</fullName>
    </submittedName>
</protein>
<dbReference type="PANTHER" id="PTHR43827">
    <property type="entry name" value="2,5-DIKETO-D-GLUCONIC ACID REDUCTASE"/>
    <property type="match status" value="1"/>
</dbReference>
<dbReference type="GO" id="GO:0016616">
    <property type="term" value="F:oxidoreductase activity, acting on the CH-OH group of donors, NAD or NADP as acceptor"/>
    <property type="evidence" value="ECO:0007669"/>
    <property type="project" value="UniProtKB-ARBA"/>
</dbReference>
<dbReference type="InterPro" id="IPR023210">
    <property type="entry name" value="NADP_OxRdtase_dom"/>
</dbReference>
<dbReference type="Pfam" id="PF00248">
    <property type="entry name" value="Aldo_ket_red"/>
    <property type="match status" value="1"/>
</dbReference>
<evidence type="ECO:0000256" key="4">
    <source>
        <dbReference type="PIRSR" id="PIRSR000097-1"/>
    </source>
</evidence>
<comment type="similarity">
    <text evidence="1">Belongs to the aldo/keto reductase family.</text>
</comment>
<evidence type="ECO:0000256" key="1">
    <source>
        <dbReference type="ARBA" id="ARBA00007905"/>
    </source>
</evidence>
<comment type="caution">
    <text evidence="8">The sequence shown here is derived from an EMBL/GenBank/DDBJ whole genome shotgun (WGS) entry which is preliminary data.</text>
</comment>
<evidence type="ECO:0000313" key="8">
    <source>
        <dbReference type="EMBL" id="KRK76498.1"/>
    </source>
</evidence>
<dbReference type="EMBL" id="AZDT01000018">
    <property type="protein sequence ID" value="KRK76498.1"/>
    <property type="molecule type" value="Genomic_DNA"/>
</dbReference>
<dbReference type="AlphaFoldDB" id="A0A0R1K9J2"/>
<dbReference type="SUPFAM" id="SSF51430">
    <property type="entry name" value="NAD(P)-linked oxidoreductase"/>
    <property type="match status" value="1"/>
</dbReference>
<dbReference type="PANTHER" id="PTHR43827:SF3">
    <property type="entry name" value="NADP-DEPENDENT OXIDOREDUCTASE DOMAIN-CONTAINING PROTEIN"/>
    <property type="match status" value="1"/>
</dbReference>
<evidence type="ECO:0000259" key="7">
    <source>
        <dbReference type="Pfam" id="PF00248"/>
    </source>
</evidence>
<evidence type="ECO:0000256" key="3">
    <source>
        <dbReference type="ARBA" id="ARBA00023002"/>
    </source>
</evidence>
<organism evidence="8 9">
    <name type="scientific">Levilactobacillus namurensis DSM 19117</name>
    <dbReference type="NCBI Taxonomy" id="1423773"/>
    <lineage>
        <taxon>Bacteria</taxon>
        <taxon>Bacillati</taxon>
        <taxon>Bacillota</taxon>
        <taxon>Bacilli</taxon>
        <taxon>Lactobacillales</taxon>
        <taxon>Lactobacillaceae</taxon>
        <taxon>Levilactobacillus</taxon>
    </lineage>
</organism>
<feature type="site" description="Lowers pKa of active site Tyr" evidence="6">
    <location>
        <position position="91"/>
    </location>
</feature>
<evidence type="ECO:0000313" key="9">
    <source>
        <dbReference type="Proteomes" id="UP000051162"/>
    </source>
</evidence>